<evidence type="ECO:0000256" key="1">
    <source>
        <dbReference type="SAM" id="MobiDB-lite"/>
    </source>
</evidence>
<evidence type="ECO:0000313" key="2">
    <source>
        <dbReference type="EMBL" id="CAI4020944.1"/>
    </source>
</evidence>
<gene>
    <name evidence="2" type="ORF">C1SCF055_LOCUS45311</name>
</gene>
<reference evidence="2" key="1">
    <citation type="submission" date="2022-10" db="EMBL/GenBank/DDBJ databases">
        <authorList>
            <person name="Chen Y."/>
            <person name="Dougan E. K."/>
            <person name="Chan C."/>
            <person name="Rhodes N."/>
            <person name="Thang M."/>
        </authorList>
    </citation>
    <scope>NUCLEOTIDE SEQUENCE</scope>
</reference>
<reference evidence="3" key="2">
    <citation type="submission" date="2024-04" db="EMBL/GenBank/DDBJ databases">
        <authorList>
            <person name="Chen Y."/>
            <person name="Shah S."/>
            <person name="Dougan E. K."/>
            <person name="Thang M."/>
            <person name="Chan C."/>
        </authorList>
    </citation>
    <scope>NUCLEOTIDE SEQUENCE [LARGE SCALE GENOMIC DNA]</scope>
</reference>
<organism evidence="2">
    <name type="scientific">Cladocopium goreaui</name>
    <dbReference type="NCBI Taxonomy" id="2562237"/>
    <lineage>
        <taxon>Eukaryota</taxon>
        <taxon>Sar</taxon>
        <taxon>Alveolata</taxon>
        <taxon>Dinophyceae</taxon>
        <taxon>Suessiales</taxon>
        <taxon>Symbiodiniaceae</taxon>
        <taxon>Cladocopium</taxon>
    </lineage>
</organism>
<dbReference type="EMBL" id="CAMXCT010006843">
    <property type="protein sequence ID" value="CAI4020944.1"/>
    <property type="molecule type" value="Genomic_DNA"/>
</dbReference>
<dbReference type="EMBL" id="CAMXCT030006843">
    <property type="protein sequence ID" value="CAL4808256.1"/>
    <property type="molecule type" value="Genomic_DNA"/>
</dbReference>
<sequence>MAKRGKRKAAAAPATPAQNVEQVGTLNRRAADLVQDLYNRRFAKEGTTDPEPLQWPLLHGGTFLEVAQRAWSDDGGVKLIDKSFKFLQKIGYLDDSMTRDRFVAGMTTTAVWPPDVGSTFETHILSWSMANQSFWKGFVPMSEVYWVTLGIAQTKIREAWCPNVRYLAEMTIGLKPGFWRPPLGGGRRPQV</sequence>
<dbReference type="Proteomes" id="UP001152797">
    <property type="component" value="Unassembled WGS sequence"/>
</dbReference>
<dbReference type="EMBL" id="CAMXCT020006843">
    <property type="protein sequence ID" value="CAL1174319.1"/>
    <property type="molecule type" value="Genomic_DNA"/>
</dbReference>
<dbReference type="AlphaFoldDB" id="A0A9P1GTB1"/>
<keyword evidence="4" id="KW-1185">Reference proteome</keyword>
<evidence type="ECO:0000313" key="4">
    <source>
        <dbReference type="Proteomes" id="UP001152797"/>
    </source>
</evidence>
<comment type="caution">
    <text evidence="2">The sequence shown here is derived from an EMBL/GenBank/DDBJ whole genome shotgun (WGS) entry which is preliminary data.</text>
</comment>
<evidence type="ECO:0000313" key="3">
    <source>
        <dbReference type="EMBL" id="CAL1174319.1"/>
    </source>
</evidence>
<feature type="region of interest" description="Disordered" evidence="1">
    <location>
        <begin position="1"/>
        <end position="23"/>
    </location>
</feature>
<name>A0A9P1GTB1_9DINO</name>
<accession>A0A9P1GTB1</accession>
<protein>
    <submittedName>
        <fullName evidence="2">Uncharacterized protein</fullName>
    </submittedName>
</protein>
<proteinExistence type="predicted"/>